<evidence type="ECO:0000256" key="2">
    <source>
        <dbReference type="ARBA" id="ARBA00022618"/>
    </source>
</evidence>
<gene>
    <name evidence="6" type="primary">scpB</name>
    <name evidence="6" type="ORF">ABFZ84_13670</name>
</gene>
<dbReference type="Proteomes" id="UP001560685">
    <property type="component" value="Unassembled WGS sequence"/>
</dbReference>
<accession>A0ABV3Z706</accession>
<proteinExistence type="predicted"/>
<dbReference type="PANTHER" id="PTHR34298:SF2">
    <property type="entry name" value="SEGREGATION AND CONDENSATION PROTEIN B"/>
    <property type="match status" value="1"/>
</dbReference>
<dbReference type="InterPro" id="IPR036388">
    <property type="entry name" value="WH-like_DNA-bd_sf"/>
</dbReference>
<evidence type="ECO:0000313" key="7">
    <source>
        <dbReference type="Proteomes" id="UP001560685"/>
    </source>
</evidence>
<protein>
    <submittedName>
        <fullName evidence="6">SMC-Scp complex subunit ScpB</fullName>
    </submittedName>
</protein>
<reference evidence="6 7" key="1">
    <citation type="submission" date="2024-05" db="EMBL/GenBank/DDBJ databases">
        <title>Three bacterial strains, DH-69, EH-24, and ECK-19 isolated from coastal sediments.</title>
        <authorList>
            <person name="Ye Y.-Q."/>
            <person name="Du Z.-J."/>
        </authorList>
    </citation>
    <scope>NUCLEOTIDE SEQUENCE [LARGE SCALE GENOMIC DNA]</scope>
    <source>
        <strain evidence="6 7">ECK-19</strain>
    </source>
</reference>
<name>A0ABV3Z706_9PROT</name>
<dbReference type="RefSeq" id="WP_369314642.1">
    <property type="nucleotide sequence ID" value="NZ_JBEHZE010000002.1"/>
</dbReference>
<dbReference type="Gene3D" id="1.10.10.10">
    <property type="entry name" value="Winged helix-like DNA-binding domain superfamily/Winged helix DNA-binding domain"/>
    <property type="match status" value="2"/>
</dbReference>
<evidence type="ECO:0000256" key="3">
    <source>
        <dbReference type="ARBA" id="ARBA00022829"/>
    </source>
</evidence>
<evidence type="ECO:0000256" key="4">
    <source>
        <dbReference type="ARBA" id="ARBA00023306"/>
    </source>
</evidence>
<dbReference type="EMBL" id="JBEHZE010000002">
    <property type="protein sequence ID" value="MEX6634596.1"/>
    <property type="molecule type" value="Genomic_DNA"/>
</dbReference>
<dbReference type="InterPro" id="IPR005234">
    <property type="entry name" value="ScpB_csome_segregation"/>
</dbReference>
<keyword evidence="7" id="KW-1185">Reference proteome</keyword>
<dbReference type="Pfam" id="PF04079">
    <property type="entry name" value="SMC_ScpB"/>
    <property type="match status" value="1"/>
</dbReference>
<feature type="compositionally biased region" description="Acidic residues" evidence="5">
    <location>
        <begin position="306"/>
        <end position="345"/>
    </location>
</feature>
<dbReference type="NCBIfam" id="TIGR00281">
    <property type="entry name" value="SMC-Scp complex subunit ScpB"/>
    <property type="match status" value="1"/>
</dbReference>
<keyword evidence="1" id="KW-0963">Cytoplasm</keyword>
<sequence>MTDSDAGRDFKGLDARATQDALAEELSSEESEVTSVDDQVSENEMATELETAPTADDVAERTAEDNEPSLNDSDEVVSEDVAADTEIDTAVETDAEDVTSDEGELQEAAAPAPVEWSEEDLVEQTRMLEALLFAAFEPLDRKSIVDRLPAGADVDALLERVRADYENRGVNLRAVEGKWHFVTSADVAHVLQKEKTTQRKLSRAALETLAIIAYHQPCTRADIEDVRGVQVAKGSLDQLLEIGWVKLRGKRRDAPGRPTLYGTTQSFLEHFGLETVTDLPGLADLKAAGLLDARLPPGFSVPSPSEAEDDEDDGEDGEDGEFAQDFLNEDEGKEIPDSIDEAADI</sequence>
<feature type="compositionally biased region" description="Acidic residues" evidence="5">
    <location>
        <begin position="22"/>
        <end position="32"/>
    </location>
</feature>
<dbReference type="PANTHER" id="PTHR34298">
    <property type="entry name" value="SEGREGATION AND CONDENSATION PROTEIN B"/>
    <property type="match status" value="1"/>
</dbReference>
<dbReference type="SUPFAM" id="SSF46785">
    <property type="entry name" value="Winged helix' DNA-binding domain"/>
    <property type="match status" value="2"/>
</dbReference>
<feature type="compositionally biased region" description="Acidic residues" evidence="5">
    <location>
        <begin position="94"/>
        <end position="105"/>
    </location>
</feature>
<feature type="compositionally biased region" description="Basic and acidic residues" evidence="5">
    <location>
        <begin position="1"/>
        <end position="14"/>
    </location>
</feature>
<keyword evidence="2" id="KW-0132">Cell division</keyword>
<feature type="region of interest" description="Disordered" evidence="5">
    <location>
        <begin position="296"/>
        <end position="345"/>
    </location>
</feature>
<dbReference type="InterPro" id="IPR036390">
    <property type="entry name" value="WH_DNA-bd_sf"/>
</dbReference>
<evidence type="ECO:0000256" key="1">
    <source>
        <dbReference type="ARBA" id="ARBA00022490"/>
    </source>
</evidence>
<comment type="caution">
    <text evidence="6">The sequence shown here is derived from an EMBL/GenBank/DDBJ whole genome shotgun (WGS) entry which is preliminary data.</text>
</comment>
<keyword evidence="4" id="KW-0131">Cell cycle</keyword>
<evidence type="ECO:0000313" key="6">
    <source>
        <dbReference type="EMBL" id="MEX6634596.1"/>
    </source>
</evidence>
<feature type="region of interest" description="Disordered" evidence="5">
    <location>
        <begin position="1"/>
        <end position="80"/>
    </location>
</feature>
<keyword evidence="3" id="KW-0159">Chromosome partition</keyword>
<organism evidence="6 7">
    <name type="scientific">Hyphococcus lacteus</name>
    <dbReference type="NCBI Taxonomy" id="3143536"/>
    <lineage>
        <taxon>Bacteria</taxon>
        <taxon>Pseudomonadati</taxon>
        <taxon>Pseudomonadota</taxon>
        <taxon>Alphaproteobacteria</taxon>
        <taxon>Parvularculales</taxon>
        <taxon>Parvularculaceae</taxon>
        <taxon>Hyphococcus</taxon>
    </lineage>
</organism>
<evidence type="ECO:0000256" key="5">
    <source>
        <dbReference type="SAM" id="MobiDB-lite"/>
    </source>
</evidence>
<feature type="region of interest" description="Disordered" evidence="5">
    <location>
        <begin position="94"/>
        <end position="116"/>
    </location>
</feature>